<dbReference type="SUPFAM" id="SSF51905">
    <property type="entry name" value="FAD/NAD(P)-binding domain"/>
    <property type="match status" value="1"/>
</dbReference>
<name>A0A137P3P6_CONC2</name>
<dbReference type="STRING" id="796925.A0A137P3P6"/>
<comment type="function">
    <text evidence="9">Catalyzes the stereospecific oxidation of squalene to (S)-2,3-epoxysqualene, and is considered to be a rate-limiting enzyme in steroid biosynthesis.</text>
</comment>
<dbReference type="InterPro" id="IPR040125">
    <property type="entry name" value="Squalene_monox"/>
</dbReference>
<evidence type="ECO:0000313" key="11">
    <source>
        <dbReference type="EMBL" id="KXN69650.1"/>
    </source>
</evidence>
<keyword evidence="8" id="KW-0472">Membrane</keyword>
<evidence type="ECO:0000259" key="10">
    <source>
        <dbReference type="Pfam" id="PF08491"/>
    </source>
</evidence>
<accession>A0A137P3P6</accession>
<keyword evidence="5 9" id="KW-0285">Flavoprotein</keyword>
<dbReference type="GO" id="GO:0005811">
    <property type="term" value="C:lipid droplet"/>
    <property type="evidence" value="ECO:0007669"/>
    <property type="project" value="EnsemblFungi"/>
</dbReference>
<dbReference type="OMA" id="AKRTFYW"/>
<dbReference type="InterPro" id="IPR013698">
    <property type="entry name" value="Squalene_epoxidase"/>
</dbReference>
<keyword evidence="6 9" id="KW-0274">FAD</keyword>
<evidence type="ECO:0000256" key="3">
    <source>
        <dbReference type="ARBA" id="ARBA00008802"/>
    </source>
</evidence>
<evidence type="ECO:0000256" key="6">
    <source>
        <dbReference type="ARBA" id="ARBA00022827"/>
    </source>
</evidence>
<dbReference type="Pfam" id="PF08491">
    <property type="entry name" value="SE"/>
    <property type="match status" value="1"/>
</dbReference>
<evidence type="ECO:0000256" key="9">
    <source>
        <dbReference type="RuleBase" id="RU367121"/>
    </source>
</evidence>
<evidence type="ECO:0000256" key="1">
    <source>
        <dbReference type="ARBA" id="ARBA00001974"/>
    </source>
</evidence>
<dbReference type="UniPathway" id="UPA00767">
    <property type="reaction ID" value="UER00752"/>
</dbReference>
<reference evidence="11 12" key="1">
    <citation type="journal article" date="2015" name="Genome Biol. Evol.">
        <title>Phylogenomic analyses indicate that early fungi evolved digesting cell walls of algal ancestors of land plants.</title>
        <authorList>
            <person name="Chang Y."/>
            <person name="Wang S."/>
            <person name="Sekimoto S."/>
            <person name="Aerts A.L."/>
            <person name="Choi C."/>
            <person name="Clum A."/>
            <person name="LaButti K.M."/>
            <person name="Lindquist E.A."/>
            <person name="Yee Ngan C."/>
            <person name="Ohm R.A."/>
            <person name="Salamov A.A."/>
            <person name="Grigoriev I.V."/>
            <person name="Spatafora J.W."/>
            <person name="Berbee M.L."/>
        </authorList>
    </citation>
    <scope>NUCLEOTIDE SEQUENCE [LARGE SCALE GENOMIC DNA]</scope>
    <source>
        <strain evidence="11 12">NRRL 28638</strain>
    </source>
</reference>
<sequence>MEVPLNTDTIPYNNTIYDAIIIGSGILGSSLAYSWAKKHNRNILLIERDFSEPDRIVGELLQPKGYETLAKLGLGECLEGIDAIDCFGYSVFFQGQPADIPYTINPDTKESYKGKSFHHGRFVQKLRESALKQPQVTKLEATVTKLVTDPDNSNRIVGVQFKTNDNRETQLALADLTVVSDGCFSKFRKVTHLEQSKTLSTFCGYVLKDCKLPYQNKGHVVLTRSGPVLLYQIGNRETRVLVDVLGELPSNSNGDLTKFMLNEVAVDLPETIKPSFIEACNTQRVRTMPNSYLPPSNNLREGVLVLGDALNMRHPLTGGGMTVALMDVEILQNLFDPSIVESFEDFSLIKGQLEKFYWLRKSGSTTINVLACALHALFQSKDYNAFCLQKGCYDYFLLGGECVDGPVSFLSGVNGNLLYLTTHFYLVCLYSQIRLILTSRNPIEFVQKCLTASSLLLTGSRIFLPLVWDEFKPYLTNLQFIVKLVSVVGFMFVGLRFLA</sequence>
<dbReference type="PANTHER" id="PTHR10835">
    <property type="entry name" value="SQUALENE MONOOXYGENASE"/>
    <property type="match status" value="1"/>
</dbReference>
<comment type="similarity">
    <text evidence="3 9">Belongs to the squalene monooxygenase family.</text>
</comment>
<organism evidence="11 12">
    <name type="scientific">Conidiobolus coronatus (strain ATCC 28846 / CBS 209.66 / NRRL 28638)</name>
    <name type="common">Delacroixia coronata</name>
    <dbReference type="NCBI Taxonomy" id="796925"/>
    <lineage>
        <taxon>Eukaryota</taxon>
        <taxon>Fungi</taxon>
        <taxon>Fungi incertae sedis</taxon>
        <taxon>Zoopagomycota</taxon>
        <taxon>Entomophthoromycotina</taxon>
        <taxon>Entomophthoromycetes</taxon>
        <taxon>Entomophthorales</taxon>
        <taxon>Ancylistaceae</taxon>
        <taxon>Conidiobolus</taxon>
    </lineage>
</organism>
<keyword evidence="9" id="KW-0256">Endoplasmic reticulum</keyword>
<keyword evidence="12" id="KW-1185">Reference proteome</keyword>
<dbReference type="PANTHER" id="PTHR10835:SF0">
    <property type="entry name" value="SQUALENE MONOOXYGENASE"/>
    <property type="match status" value="1"/>
</dbReference>
<comment type="cofactor">
    <cofactor evidence="1 9">
        <name>FAD</name>
        <dbReference type="ChEBI" id="CHEBI:57692"/>
    </cofactor>
</comment>
<evidence type="ECO:0000256" key="4">
    <source>
        <dbReference type="ARBA" id="ARBA00012312"/>
    </source>
</evidence>
<proteinExistence type="inferred from homology"/>
<dbReference type="AlphaFoldDB" id="A0A137P3P6"/>
<dbReference type="EMBL" id="KQ964527">
    <property type="protein sequence ID" value="KXN69650.1"/>
    <property type="molecule type" value="Genomic_DNA"/>
</dbReference>
<dbReference type="GO" id="GO:0004506">
    <property type="term" value="F:squalene monooxygenase activity"/>
    <property type="evidence" value="ECO:0007669"/>
    <property type="project" value="UniProtKB-UniRule"/>
</dbReference>
<evidence type="ECO:0000313" key="12">
    <source>
        <dbReference type="Proteomes" id="UP000070444"/>
    </source>
</evidence>
<protein>
    <recommendedName>
        <fullName evidence="4 9">Squalene monooxygenase</fullName>
        <ecNumber evidence="4 9">1.14.14.17</ecNumber>
    </recommendedName>
</protein>
<evidence type="ECO:0000256" key="5">
    <source>
        <dbReference type="ARBA" id="ARBA00022630"/>
    </source>
</evidence>
<keyword evidence="7 9" id="KW-0560">Oxidoreductase</keyword>
<dbReference type="InterPro" id="IPR036188">
    <property type="entry name" value="FAD/NAD-bd_sf"/>
</dbReference>
<dbReference type="Gene3D" id="3.50.50.60">
    <property type="entry name" value="FAD/NAD(P)-binding domain"/>
    <property type="match status" value="1"/>
</dbReference>
<dbReference type="GO" id="GO:0005789">
    <property type="term" value="C:endoplasmic reticulum membrane"/>
    <property type="evidence" value="ECO:0007669"/>
    <property type="project" value="UniProtKB-SubCell"/>
</dbReference>
<evidence type="ECO:0000256" key="8">
    <source>
        <dbReference type="ARBA" id="ARBA00023136"/>
    </source>
</evidence>
<comment type="catalytic activity">
    <reaction evidence="9">
        <text>squalene + reduced [NADPH--hemoprotein reductase] + O2 = (S)-2,3-epoxysqualene + oxidized [NADPH--hemoprotein reductase] + H2O + H(+)</text>
        <dbReference type="Rhea" id="RHEA:25282"/>
        <dbReference type="Rhea" id="RHEA-COMP:11964"/>
        <dbReference type="Rhea" id="RHEA-COMP:11965"/>
        <dbReference type="ChEBI" id="CHEBI:15377"/>
        <dbReference type="ChEBI" id="CHEBI:15378"/>
        <dbReference type="ChEBI" id="CHEBI:15379"/>
        <dbReference type="ChEBI" id="CHEBI:15440"/>
        <dbReference type="ChEBI" id="CHEBI:15441"/>
        <dbReference type="ChEBI" id="CHEBI:57618"/>
        <dbReference type="ChEBI" id="CHEBI:58210"/>
        <dbReference type="EC" id="1.14.14.17"/>
    </reaction>
</comment>
<comment type="subcellular location">
    <subcellularLocation>
        <location evidence="9">Endoplasmic reticulum membrane</location>
        <topology evidence="9">Multi-pass membrane protein</topology>
    </subcellularLocation>
    <subcellularLocation>
        <location evidence="2">Microsome membrane</location>
        <topology evidence="2">Multi-pass membrane protein</topology>
    </subcellularLocation>
</comment>
<gene>
    <name evidence="11" type="ORF">CONCODRAFT_7871</name>
</gene>
<dbReference type="EC" id="1.14.14.17" evidence="4 9"/>
<dbReference type="GO" id="GO:0050660">
    <property type="term" value="F:flavin adenine dinucleotide binding"/>
    <property type="evidence" value="ECO:0007669"/>
    <property type="project" value="UniProtKB-UniRule"/>
</dbReference>
<dbReference type="OrthoDB" id="1678617at2759"/>
<evidence type="ECO:0000256" key="7">
    <source>
        <dbReference type="ARBA" id="ARBA00023002"/>
    </source>
</evidence>
<dbReference type="GO" id="GO:0006696">
    <property type="term" value="P:ergosterol biosynthetic process"/>
    <property type="evidence" value="ECO:0007669"/>
    <property type="project" value="EnsemblFungi"/>
</dbReference>
<feature type="domain" description="Squalene epoxidase" evidence="10">
    <location>
        <begin position="174"/>
        <end position="443"/>
    </location>
</feature>
<dbReference type="Proteomes" id="UP000070444">
    <property type="component" value="Unassembled WGS sequence"/>
</dbReference>
<evidence type="ECO:0000256" key="2">
    <source>
        <dbReference type="ARBA" id="ARBA00004154"/>
    </source>
</evidence>